<gene>
    <name evidence="1" type="ORF">BO83DRAFT_377226</name>
</gene>
<dbReference type="AlphaFoldDB" id="A0A317VT61"/>
<dbReference type="EMBL" id="MSFU01000008">
    <property type="protein sequence ID" value="PWY76749.1"/>
    <property type="molecule type" value="Genomic_DNA"/>
</dbReference>
<organism evidence="1 2">
    <name type="scientific">Aspergillus eucalypticola (strain CBS 122712 / IBT 29274)</name>
    <dbReference type="NCBI Taxonomy" id="1448314"/>
    <lineage>
        <taxon>Eukaryota</taxon>
        <taxon>Fungi</taxon>
        <taxon>Dikarya</taxon>
        <taxon>Ascomycota</taxon>
        <taxon>Pezizomycotina</taxon>
        <taxon>Eurotiomycetes</taxon>
        <taxon>Eurotiomycetidae</taxon>
        <taxon>Eurotiales</taxon>
        <taxon>Aspergillaceae</taxon>
        <taxon>Aspergillus</taxon>
        <taxon>Aspergillus subgen. Circumdati</taxon>
    </lineage>
</organism>
<comment type="caution">
    <text evidence="1">The sequence shown here is derived from an EMBL/GenBank/DDBJ whole genome shotgun (WGS) entry which is preliminary data.</text>
</comment>
<dbReference type="OrthoDB" id="4509823at2759"/>
<dbReference type="GeneID" id="37052890"/>
<proteinExistence type="predicted"/>
<dbReference type="VEuPathDB" id="FungiDB:BO83DRAFT_377226"/>
<evidence type="ECO:0000313" key="2">
    <source>
        <dbReference type="Proteomes" id="UP000246171"/>
    </source>
</evidence>
<name>A0A317VT61_ASPEC</name>
<protein>
    <submittedName>
        <fullName evidence="1">Uncharacterized protein</fullName>
    </submittedName>
</protein>
<accession>A0A317VT61</accession>
<reference evidence="1" key="1">
    <citation type="submission" date="2016-12" db="EMBL/GenBank/DDBJ databases">
        <title>The genomes of Aspergillus section Nigri reveals drivers in fungal speciation.</title>
        <authorList>
            <consortium name="DOE Joint Genome Institute"/>
            <person name="Vesth T.C."/>
            <person name="Nybo J."/>
            <person name="Theobald S."/>
            <person name="Brandl J."/>
            <person name="Frisvad J.C."/>
            <person name="Nielsen K.F."/>
            <person name="Lyhne E.K."/>
            <person name="Kogle M.E."/>
            <person name="Kuo A."/>
            <person name="Riley R."/>
            <person name="Clum A."/>
            <person name="Nolan M."/>
            <person name="Lipzen A."/>
            <person name="Salamov A."/>
            <person name="Henrissat B."/>
            <person name="Wiebenga A."/>
            <person name="De vries R.P."/>
            <person name="Grigoriev I.V."/>
            <person name="Mortensen U.H."/>
            <person name="Andersen M.R."/>
            <person name="Baker S.E."/>
        </authorList>
    </citation>
    <scope>NUCLEOTIDE SEQUENCE</scope>
    <source>
        <strain evidence="1">CBS 122712</strain>
    </source>
</reference>
<keyword evidence="2" id="KW-1185">Reference proteome</keyword>
<dbReference type="Proteomes" id="UP000246171">
    <property type="component" value="Unassembled WGS sequence"/>
</dbReference>
<evidence type="ECO:0000313" key="1">
    <source>
        <dbReference type="EMBL" id="PWY76749.1"/>
    </source>
</evidence>
<sequence length="254" mass="29538">MVSRPSGKHSIKKAPVFPRIALSRPRINWISFRQDILPIRSELQLQYFQRDTVDKFVKSILKEIHNNDRLRRRFKLHGHISFEDHNNADDMTSPLETSMQQLQIAESVQHVPSTRGRARSAQRPIHRRRRNRRADQFCVHVLSDDQRVPVYAVEHKAPHKLSLAEILAGLHEMDLETDVINTDVDSFEYHATRLVAAVITQLFSYMVDVGVQHGYICTGEAFICLRITEDPSVVQYYLLLPNRDVTDEDELRLH</sequence>
<dbReference type="RefSeq" id="XP_025389739.1">
    <property type="nucleotide sequence ID" value="XM_025530928.1"/>
</dbReference>